<dbReference type="RefSeq" id="WP_115970939.1">
    <property type="nucleotide sequence ID" value="NZ_QNVT01000009.1"/>
</dbReference>
<organism evidence="3 4">
    <name type="scientific">Chryseobacterium pennae</name>
    <dbReference type="NCBI Taxonomy" id="2258962"/>
    <lineage>
        <taxon>Bacteria</taxon>
        <taxon>Pseudomonadati</taxon>
        <taxon>Bacteroidota</taxon>
        <taxon>Flavobacteriia</taxon>
        <taxon>Flavobacteriales</taxon>
        <taxon>Weeksellaceae</taxon>
        <taxon>Chryseobacterium group</taxon>
        <taxon>Chryseobacterium</taxon>
    </lineage>
</organism>
<proteinExistence type="predicted"/>
<evidence type="ECO:0000259" key="2">
    <source>
        <dbReference type="PROSITE" id="PS50975"/>
    </source>
</evidence>
<sequence>MVLIISKSDDTPTEQVANWLNTYKVPFFVLNENIYDVLEINFNSGEIFIGGYSIDMFKVVWFRKFPYALQESQKKDIRNNLYFSLVEYNLIEARALREYLFFELKKRDVVWLTNPFFMTENKLIQMQTAKACGLSVPETFIVNNKKKVKTLVNSGKELITKPFENCVNFRSENRFITMQTTAVNDKLDAIPDYFRPALIQSKIERQFEIRVFYLLGVFFSTKIITNDNTMVDHRISVANDDCRFEIYQLPKDVEEKLRHLLDTFQLNCASVDLIVNTRNEHYFLEINPVGQFTYHSVFNNTYLEIEIALALKKLLKECSIKNT</sequence>
<gene>
    <name evidence="3" type="ORF">DRF65_11705</name>
</gene>
<evidence type="ECO:0000313" key="4">
    <source>
        <dbReference type="Proteomes" id="UP000256686"/>
    </source>
</evidence>
<evidence type="ECO:0000313" key="3">
    <source>
        <dbReference type="EMBL" id="REC62368.1"/>
    </source>
</evidence>
<dbReference type="Proteomes" id="UP000256686">
    <property type="component" value="Unassembled WGS sequence"/>
</dbReference>
<comment type="caution">
    <text evidence="3">The sequence shown here is derived from an EMBL/GenBank/DDBJ whole genome shotgun (WGS) entry which is preliminary data.</text>
</comment>
<protein>
    <recommendedName>
        <fullName evidence="2">ATP-grasp domain-containing protein</fullName>
    </recommendedName>
</protein>
<evidence type="ECO:0000256" key="1">
    <source>
        <dbReference type="PROSITE-ProRule" id="PRU00409"/>
    </source>
</evidence>
<keyword evidence="4" id="KW-1185">Reference proteome</keyword>
<dbReference type="GO" id="GO:0046872">
    <property type="term" value="F:metal ion binding"/>
    <property type="evidence" value="ECO:0007669"/>
    <property type="project" value="InterPro"/>
</dbReference>
<keyword evidence="1" id="KW-0067">ATP-binding</keyword>
<dbReference type="Gene3D" id="3.30.470.20">
    <property type="entry name" value="ATP-grasp fold, B domain"/>
    <property type="match status" value="1"/>
</dbReference>
<dbReference type="PROSITE" id="PS50975">
    <property type="entry name" value="ATP_GRASP"/>
    <property type="match status" value="1"/>
</dbReference>
<feature type="domain" description="ATP-grasp" evidence="2">
    <location>
        <begin position="126"/>
        <end position="316"/>
    </location>
</feature>
<accession>A0A3D9C9I9</accession>
<dbReference type="AlphaFoldDB" id="A0A3D9C9I9"/>
<dbReference type="GO" id="GO:0005524">
    <property type="term" value="F:ATP binding"/>
    <property type="evidence" value="ECO:0007669"/>
    <property type="project" value="UniProtKB-UniRule"/>
</dbReference>
<keyword evidence="1" id="KW-0547">Nucleotide-binding</keyword>
<dbReference type="SUPFAM" id="SSF56059">
    <property type="entry name" value="Glutathione synthetase ATP-binding domain-like"/>
    <property type="match status" value="1"/>
</dbReference>
<dbReference type="EMBL" id="QNVT01000009">
    <property type="protein sequence ID" value="REC62368.1"/>
    <property type="molecule type" value="Genomic_DNA"/>
</dbReference>
<name>A0A3D9C9I9_9FLAO</name>
<reference evidence="4" key="1">
    <citation type="submission" date="2018-06" db="EMBL/GenBank/DDBJ databases">
        <authorList>
            <person name="Lum Nde A."/>
            <person name="Hugo C."/>
        </authorList>
    </citation>
    <scope>NUCLEOTIDE SEQUENCE [LARGE SCALE GENOMIC DNA]</scope>
    <source>
        <strain evidence="4">1_F178</strain>
    </source>
</reference>
<dbReference type="InterPro" id="IPR011761">
    <property type="entry name" value="ATP-grasp"/>
</dbReference>